<dbReference type="EMBL" id="CP076133">
    <property type="protein sequence ID" value="QWG04357.1"/>
    <property type="molecule type" value="Genomic_DNA"/>
</dbReference>
<gene>
    <name evidence="7" type="ORF">KMW28_26035</name>
</gene>
<evidence type="ECO:0000256" key="3">
    <source>
        <dbReference type="ARBA" id="ARBA00022989"/>
    </source>
</evidence>
<dbReference type="KEGG" id="fya:KMW28_26035"/>
<evidence type="ECO:0000256" key="2">
    <source>
        <dbReference type="ARBA" id="ARBA00022692"/>
    </source>
</evidence>
<proteinExistence type="predicted"/>
<accession>A0AAX1NDV1</accession>
<dbReference type="InterPro" id="IPR010982">
    <property type="entry name" value="Lambda_DNA-bd_dom_sf"/>
</dbReference>
<comment type="subcellular location">
    <subcellularLocation>
        <location evidence="1">Membrane</location>
        <topology evidence="1">Multi-pass membrane protein</topology>
    </subcellularLocation>
</comment>
<evidence type="ECO:0000256" key="1">
    <source>
        <dbReference type="ARBA" id="ARBA00004141"/>
    </source>
</evidence>
<dbReference type="InterPro" id="IPR001387">
    <property type="entry name" value="Cro/C1-type_HTH"/>
</dbReference>
<feature type="domain" description="HTH cro/C1-type" evidence="6">
    <location>
        <begin position="5"/>
        <end position="59"/>
    </location>
</feature>
<sequence>MNNYIRSIRFSKGLTQKSLSQRSTLPLWHIQMIENNVIIPTENDLLKISTVLDVNKEELITSEELDRKQLSKIYLSVLSMFIIPFGNIIGPSYFMSVHLNLSSKVRSEGNKFVNFQLIWSVITSFIFILLIIYNFKYGVNVYEPLSLWFSLTVLLIFNLGYSSFKFLSIYK</sequence>
<organism evidence="7 8">
    <name type="scientific">Flammeovirga yaeyamensis</name>
    <dbReference type="NCBI Taxonomy" id="367791"/>
    <lineage>
        <taxon>Bacteria</taxon>
        <taxon>Pseudomonadati</taxon>
        <taxon>Bacteroidota</taxon>
        <taxon>Cytophagia</taxon>
        <taxon>Cytophagales</taxon>
        <taxon>Flammeovirgaceae</taxon>
        <taxon>Flammeovirga</taxon>
    </lineage>
</organism>
<dbReference type="Pfam" id="PF09685">
    <property type="entry name" value="MamF_MmsF"/>
    <property type="match status" value="1"/>
</dbReference>
<feature type="transmembrane region" description="Helical" evidence="5">
    <location>
        <begin position="73"/>
        <end position="95"/>
    </location>
</feature>
<protein>
    <submittedName>
        <fullName evidence="7">DUF4870 domain-containing protein</fullName>
    </submittedName>
</protein>
<dbReference type="PROSITE" id="PS50943">
    <property type="entry name" value="HTH_CROC1"/>
    <property type="match status" value="1"/>
</dbReference>
<dbReference type="Pfam" id="PF01381">
    <property type="entry name" value="HTH_3"/>
    <property type="match status" value="1"/>
</dbReference>
<keyword evidence="2 5" id="KW-0812">Transmembrane</keyword>
<evidence type="ECO:0000259" key="6">
    <source>
        <dbReference type="PROSITE" id="PS50943"/>
    </source>
</evidence>
<dbReference type="GO" id="GO:0003677">
    <property type="term" value="F:DNA binding"/>
    <property type="evidence" value="ECO:0007669"/>
    <property type="project" value="InterPro"/>
</dbReference>
<dbReference type="AlphaFoldDB" id="A0AAX1NDV1"/>
<dbReference type="SUPFAM" id="SSF47413">
    <property type="entry name" value="lambda repressor-like DNA-binding domains"/>
    <property type="match status" value="1"/>
</dbReference>
<feature type="transmembrane region" description="Helical" evidence="5">
    <location>
        <begin position="115"/>
        <end position="133"/>
    </location>
</feature>
<keyword evidence="8" id="KW-1185">Reference proteome</keyword>
<reference evidence="7 8" key="1">
    <citation type="submission" date="2021-05" db="EMBL/GenBank/DDBJ databases">
        <title>Comparative genomic studies on the polysaccharide-degrading batcterial strains of the Flammeovirga genus.</title>
        <authorList>
            <person name="Zewei F."/>
            <person name="Zheng Z."/>
            <person name="Yu L."/>
            <person name="Ruyue G."/>
            <person name="Yanhong M."/>
            <person name="Yuanyuan C."/>
            <person name="Jingyan G."/>
            <person name="Wenjun H."/>
        </authorList>
    </citation>
    <scope>NUCLEOTIDE SEQUENCE [LARGE SCALE GENOMIC DNA]</scope>
    <source>
        <strain evidence="7 8">NBRC:100898</strain>
    </source>
</reference>
<dbReference type="Proteomes" id="UP000678679">
    <property type="component" value="Chromosome 2"/>
</dbReference>
<evidence type="ECO:0000256" key="5">
    <source>
        <dbReference type="SAM" id="Phobius"/>
    </source>
</evidence>
<evidence type="ECO:0000313" key="7">
    <source>
        <dbReference type="EMBL" id="QWG04357.1"/>
    </source>
</evidence>
<keyword evidence="3 5" id="KW-1133">Transmembrane helix</keyword>
<evidence type="ECO:0000256" key="4">
    <source>
        <dbReference type="ARBA" id="ARBA00023136"/>
    </source>
</evidence>
<keyword evidence="4 5" id="KW-0472">Membrane</keyword>
<dbReference type="RefSeq" id="WP_066215070.1">
    <property type="nucleotide sequence ID" value="NZ_CP076133.1"/>
</dbReference>
<dbReference type="CDD" id="cd00093">
    <property type="entry name" value="HTH_XRE"/>
    <property type="match status" value="1"/>
</dbReference>
<name>A0AAX1NDV1_9BACT</name>
<dbReference type="SMART" id="SM00530">
    <property type="entry name" value="HTH_XRE"/>
    <property type="match status" value="1"/>
</dbReference>
<feature type="transmembrane region" description="Helical" evidence="5">
    <location>
        <begin position="145"/>
        <end position="164"/>
    </location>
</feature>
<dbReference type="Gene3D" id="1.10.260.40">
    <property type="entry name" value="lambda repressor-like DNA-binding domains"/>
    <property type="match status" value="1"/>
</dbReference>
<dbReference type="InterPro" id="IPR019109">
    <property type="entry name" value="MamF_MmsF"/>
</dbReference>
<evidence type="ECO:0000313" key="8">
    <source>
        <dbReference type="Proteomes" id="UP000678679"/>
    </source>
</evidence>